<feature type="region of interest" description="Disordered" evidence="1">
    <location>
        <begin position="204"/>
        <end position="232"/>
    </location>
</feature>
<reference evidence="2" key="1">
    <citation type="journal article" date="2023" name="Plant J.">
        <title>Genome sequences and population genomics provide insights into the demographic history, inbreeding, and mutation load of two 'living fossil' tree species of Dipteronia.</title>
        <authorList>
            <person name="Feng Y."/>
            <person name="Comes H.P."/>
            <person name="Chen J."/>
            <person name="Zhu S."/>
            <person name="Lu R."/>
            <person name="Zhang X."/>
            <person name="Li P."/>
            <person name="Qiu J."/>
            <person name="Olsen K.M."/>
            <person name="Qiu Y."/>
        </authorList>
    </citation>
    <scope>NUCLEOTIDE SEQUENCE</scope>
    <source>
        <strain evidence="2">KIB01</strain>
    </source>
</reference>
<dbReference type="AlphaFoldDB" id="A0AAD9U5Y6"/>
<evidence type="ECO:0000313" key="3">
    <source>
        <dbReference type="Proteomes" id="UP001280121"/>
    </source>
</evidence>
<accession>A0AAD9U5Y6</accession>
<protein>
    <submittedName>
        <fullName evidence="2">Uncharacterized protein</fullName>
    </submittedName>
</protein>
<dbReference type="Proteomes" id="UP001280121">
    <property type="component" value="Unassembled WGS sequence"/>
</dbReference>
<keyword evidence="3" id="KW-1185">Reference proteome</keyword>
<proteinExistence type="predicted"/>
<comment type="caution">
    <text evidence="2">The sequence shown here is derived from an EMBL/GenBank/DDBJ whole genome shotgun (WGS) entry which is preliminary data.</text>
</comment>
<feature type="compositionally biased region" description="Low complexity" evidence="1">
    <location>
        <begin position="49"/>
        <end position="60"/>
    </location>
</feature>
<gene>
    <name evidence="2" type="ORF">Ddye_015574</name>
</gene>
<feature type="region of interest" description="Disordered" evidence="1">
    <location>
        <begin position="36"/>
        <end position="181"/>
    </location>
</feature>
<dbReference type="EMBL" id="JANJYI010000005">
    <property type="protein sequence ID" value="KAK2648085.1"/>
    <property type="molecule type" value="Genomic_DNA"/>
</dbReference>
<evidence type="ECO:0000256" key="1">
    <source>
        <dbReference type="SAM" id="MobiDB-lite"/>
    </source>
</evidence>
<feature type="region of interest" description="Disordered" evidence="1">
    <location>
        <begin position="1"/>
        <end position="22"/>
    </location>
</feature>
<evidence type="ECO:0000313" key="2">
    <source>
        <dbReference type="EMBL" id="KAK2648085.1"/>
    </source>
</evidence>
<feature type="compositionally biased region" description="Basic and acidic residues" evidence="1">
    <location>
        <begin position="131"/>
        <end position="140"/>
    </location>
</feature>
<sequence>MQGTRPEAQVTGTGVTRGDQDTITVGLHEFPLLIEVQETSSNRSRRRSVSSTRVISTVRSHCTHPPTYSSDPSYRNPIPRESSDTSRQTPPKDISGPSRWTFPHSDSSDPSRCTPPTMNTPGPSNPSRRTPPRDTSDPTRRTLAPNDRSGPSRRTIPTTNTPKPSRPSRRTLHRDSSGTSYHTRICRTRKLEWQLMSPYKDPCRSMRPRTTPASSNHAFTPNALADGDQLNA</sequence>
<name>A0AAD9U5Y6_9ROSI</name>
<organism evidence="2 3">
    <name type="scientific">Dipteronia dyeriana</name>
    <dbReference type="NCBI Taxonomy" id="168575"/>
    <lineage>
        <taxon>Eukaryota</taxon>
        <taxon>Viridiplantae</taxon>
        <taxon>Streptophyta</taxon>
        <taxon>Embryophyta</taxon>
        <taxon>Tracheophyta</taxon>
        <taxon>Spermatophyta</taxon>
        <taxon>Magnoliopsida</taxon>
        <taxon>eudicotyledons</taxon>
        <taxon>Gunneridae</taxon>
        <taxon>Pentapetalae</taxon>
        <taxon>rosids</taxon>
        <taxon>malvids</taxon>
        <taxon>Sapindales</taxon>
        <taxon>Sapindaceae</taxon>
        <taxon>Hippocastanoideae</taxon>
        <taxon>Acereae</taxon>
        <taxon>Dipteronia</taxon>
    </lineage>
</organism>
<feature type="compositionally biased region" description="Polar residues" evidence="1">
    <location>
        <begin position="104"/>
        <end position="128"/>
    </location>
</feature>